<dbReference type="InterPro" id="IPR011011">
    <property type="entry name" value="Znf_FYVE_PHD"/>
</dbReference>
<dbReference type="InterPro" id="IPR001584">
    <property type="entry name" value="Integrase_cat-core"/>
</dbReference>
<feature type="compositionally biased region" description="Polar residues" evidence="6">
    <location>
        <begin position="233"/>
        <end position="243"/>
    </location>
</feature>
<dbReference type="Pfam" id="PF03564">
    <property type="entry name" value="DUF1759"/>
    <property type="match status" value="1"/>
</dbReference>
<dbReference type="InterPro" id="IPR019786">
    <property type="entry name" value="Zinc_finger_PHD-type_CS"/>
</dbReference>
<dbReference type="InterPro" id="IPR036397">
    <property type="entry name" value="RNaseH_sf"/>
</dbReference>
<dbReference type="InterPro" id="IPR040676">
    <property type="entry name" value="DUF5641"/>
</dbReference>
<reference evidence="10" key="1">
    <citation type="journal article" date="2015" name="Proc. Natl. Acad. Sci. U.S.A.">
        <title>Genome sequence of the Asian Tiger mosquito, Aedes albopictus, reveals insights into its biology, genetics, and evolution.</title>
        <authorList>
            <person name="Chen X.G."/>
            <person name="Jiang X."/>
            <person name="Gu J."/>
            <person name="Xu M."/>
            <person name="Wu Y."/>
            <person name="Deng Y."/>
            <person name="Zhang C."/>
            <person name="Bonizzoni M."/>
            <person name="Dermauw W."/>
            <person name="Vontas J."/>
            <person name="Armbruster P."/>
            <person name="Huang X."/>
            <person name="Yang Y."/>
            <person name="Zhang H."/>
            <person name="He W."/>
            <person name="Peng H."/>
            <person name="Liu Y."/>
            <person name="Wu K."/>
            <person name="Chen J."/>
            <person name="Lirakis M."/>
            <person name="Topalis P."/>
            <person name="Van Leeuwen T."/>
            <person name="Hall A.B."/>
            <person name="Jiang X."/>
            <person name="Thorpe C."/>
            <person name="Mueller R.L."/>
            <person name="Sun C."/>
            <person name="Waterhouse R.M."/>
            <person name="Yan G."/>
            <person name="Tu Z.J."/>
            <person name="Fang X."/>
            <person name="James A.A."/>
        </authorList>
    </citation>
    <scope>NUCLEOTIDE SEQUENCE [LARGE SCALE GENOMIC DNA]</scope>
    <source>
        <strain evidence="10">Foshan</strain>
    </source>
</reference>
<dbReference type="InterPro" id="IPR005312">
    <property type="entry name" value="DUF1759"/>
</dbReference>
<dbReference type="PROSITE" id="PS50994">
    <property type="entry name" value="INTEGRASE"/>
    <property type="match status" value="1"/>
</dbReference>
<dbReference type="SUPFAM" id="SSF56672">
    <property type="entry name" value="DNA/RNA polymerases"/>
    <property type="match status" value="1"/>
</dbReference>
<feature type="region of interest" description="Disordered" evidence="6">
    <location>
        <begin position="430"/>
        <end position="467"/>
    </location>
</feature>
<keyword evidence="1" id="KW-0479">Metal-binding</keyword>
<feature type="compositionally biased region" description="Basic and acidic residues" evidence="6">
    <location>
        <begin position="23"/>
        <end position="33"/>
    </location>
</feature>
<keyword evidence="2 4" id="KW-0863">Zinc-finger</keyword>
<sequence>MNRTSVVRQTRSRARGVAADTPNLHDDEQRENASAKSSEANFEASVIDDERADERDCGACDRPNKAEWFMVQCGVCAKWYHFSCAGVTHKTVHSKSFTCALCEPRILMPPPTSVSARTSSSSSRRARLAREIQRLEEERALQERIQQATLEKLEREKEYIARKYELLEQQDEAEMSSLRSDRTNQTSRVKEWVLEQNSDVGAISAVREPGACVESSHTNARTSDTHNKVQITSTPLKTGSSALGGNPKGGNSRPVSSISGVADSEMEITFGSITIDGIERPVESGGMMGNVPLVDVQPLVDLLEYSPTKIPEKGARPKNPMPLYEKWRRETENLRKEHNERQQQHEMEIEIRRKRELDLIKKVNQLKHSQEEQFELQRRREAELFRQLQLHEREEAEIRKRSQEGLKEQDAELQRLRGIERAFLEIQISSRQKHQSGAEDHNPNDVATAEPVHETTRAPRERPRLPDCMQVGKGQTITGQSTPLVSVPHFSSMPLESINTTPSYTPHRQNELDERSMITLMGGRSLYSIPINQSVPVFTPSSTPPQHEPPLSFPMFPPHAMPPHERRQPIVQECPSVANYGPLQFQHGPTPQQVAARQVISKELPSFTGDPIEWPMFISSYMHSTSACGYTDSENLLRLQRCLKGTAKDAVSSLLLHPTSVPQIISTLQTLYGRPEQIVNNMVSKVRNTPAPKPDRLDTWVTFGLMVQNLCGHLKAVGLENHLSNPILLQELVEKLPPTVKFNWALYQQCLPVVDLSSFGNYMEKVAAATSSVATPLISQPKTSKEDRPRGKDRVFVNAHAEFNQEDDDLGVPMDRHQQLHIAAKKAEPAATCLSCGGGGHQVANCSTFKKLCLDDRWKEVKEKQLCSRCLTAHSRWPCRGEVCGVNGCQRRHHRLLHSELPKEEKNAIVTVHRKPTSSTLFRVLPVTLYGRKGQVNTFAFLDDGSSVTMVDQSTAEALGLEGNSETLCIHWTGGIQKKLSAQQVAVELSAFGSDKRFKASEVYIVENLGLPKQTVDFQEMEQRFAYLKGLPVKSFTAAVPGLMIGLNNIHLLATLKLREGRIGEPIATKTRIGWAVYGSVRGGVDQLPHRQMHIDVRPSNEELHSYVQEFFALESLGISVVPEAETAENQRARQILEETTKRIASGRFQTGLLWKNDFIQFPDSEPMAKKRLMCLEKRLCKDPELYNTVRRQIAEMQEKGYTHKATTEELDNFERRRSWFLPLGVVLNPNKPGKVRLIWDAAAKVKGVSLNTELLSGPDLLAPLLRVMFGFREREVAICADIMEMFHQVLIQENDRCAQLYKWRDSPDLPMDTMVMDVAIFGATCSPAQSQFVKNKNAEEHKAEYPRAAEAIQKKHYVDDYLDSLDTAKEATELALEVAHVHAAGGFTLRNWISNNHSVLERIGETNPTTVKSFTGEGQAERLLGIVWLPEEDVFMFALSFRQDIRILIEGVLVPSKREMLRVVMSVYDPLGLVAAFVIHGKVLIQDVWRAGVDWDQRVPQDIFNRWKLWLETLLKMSEIRIPRCYFPGYDPDSYRSLQLHIFVDASEQAFAACAYFRIVDRGRVRCCLVASKTKVAPLKPLSIPRLELMAAVIGARLKRTIIENHSLDIQHTFFHSDAGTVLSWIQTDPRRYRQFVAFRVSEILSLTSVEEWRWVPTKLNVADEATKWGRGPSFEPGSRILVGPQFLYDDQGEWPKDCRSEVKITDEELRPAYIFSHFLAKPLVEFNKFSKWERLLRCVAYVHRFVENLKQRYRKEPGTEGGLTKHELQRAELTLWKLVQSDAYPDEVAMLRYNTRANKQRLERLEKRSLLAKLSPMMDEDGIIRIDGRTAHSDYVTHDAKYPIILAKDHTITTLLLDWYHRKFRHANNETVVNEVRQRFHVPSVRSQVRATRKRCTWCQVYKTFPVPPKMGPLPQARLTPFKRTFTYSGIDYFGPYYVKVGRSAAKRWVALFTCLVTRAIHLEVVSSLSTDSCKKAIRRFIARRGAPVEIYSDRGTNFIGASRELTKEIKRINVELSSTFTDQQTQWTFNPPAAPHMGGCWERMVRSVKVALGVLPFERKLDEESLATFLAEAEHMINSRPLTFVPIESDDHESLTPNHFLLLNSSGVKQAEKTPVDVGMALKGSWNKIQHTLDNFWRRWLKEYLPTITRRTKWFHDVRHIREGDLVVIADEGVRNRWLRGRVVRTYPGRDGVPRRADVRTSDGSVMRDRPVIKLALLEISARSDAEPEVLATRGGECCGPLDSGAM</sequence>
<evidence type="ECO:0000313" key="9">
    <source>
        <dbReference type="EnsemblMetazoa" id="AALFPA23_017037.P24863"/>
    </source>
</evidence>
<evidence type="ECO:0000256" key="6">
    <source>
        <dbReference type="SAM" id="MobiDB-lite"/>
    </source>
</evidence>
<name>A0ABM1ZBY9_AEDAL</name>
<evidence type="ECO:0000256" key="1">
    <source>
        <dbReference type="ARBA" id="ARBA00022723"/>
    </source>
</evidence>
<dbReference type="InterPro" id="IPR043502">
    <property type="entry name" value="DNA/RNA_pol_sf"/>
</dbReference>
<dbReference type="Gene3D" id="3.30.40.10">
    <property type="entry name" value="Zinc/RING finger domain, C3HC4 (zinc finger)"/>
    <property type="match status" value="1"/>
</dbReference>
<organism evidence="9 10">
    <name type="scientific">Aedes albopictus</name>
    <name type="common">Asian tiger mosquito</name>
    <name type="synonym">Stegomyia albopicta</name>
    <dbReference type="NCBI Taxonomy" id="7160"/>
    <lineage>
        <taxon>Eukaryota</taxon>
        <taxon>Metazoa</taxon>
        <taxon>Ecdysozoa</taxon>
        <taxon>Arthropoda</taxon>
        <taxon>Hexapoda</taxon>
        <taxon>Insecta</taxon>
        <taxon>Pterygota</taxon>
        <taxon>Neoptera</taxon>
        <taxon>Endopterygota</taxon>
        <taxon>Diptera</taxon>
        <taxon>Nematocera</taxon>
        <taxon>Culicoidea</taxon>
        <taxon>Culicidae</taxon>
        <taxon>Culicinae</taxon>
        <taxon>Aedini</taxon>
        <taxon>Aedes</taxon>
        <taxon>Stegomyia</taxon>
    </lineage>
</organism>
<evidence type="ECO:0000259" key="7">
    <source>
        <dbReference type="PROSITE" id="PS50016"/>
    </source>
</evidence>
<keyword evidence="5" id="KW-0175">Coiled coil</keyword>
<dbReference type="RefSeq" id="XP_062715412.1">
    <property type="nucleotide sequence ID" value="XM_062859428.1"/>
</dbReference>
<dbReference type="Pfam" id="PF00628">
    <property type="entry name" value="PHD"/>
    <property type="match status" value="1"/>
</dbReference>
<feature type="compositionally biased region" description="Basic and acidic residues" evidence="6">
    <location>
        <begin position="451"/>
        <end position="465"/>
    </location>
</feature>
<dbReference type="PANTHER" id="PTHR47331:SF1">
    <property type="entry name" value="GAG-LIKE PROTEIN"/>
    <property type="match status" value="1"/>
</dbReference>
<dbReference type="CDD" id="cd15489">
    <property type="entry name" value="PHD_SF"/>
    <property type="match status" value="1"/>
</dbReference>
<dbReference type="InterPro" id="IPR019787">
    <property type="entry name" value="Znf_PHD-finger"/>
</dbReference>
<protein>
    <submittedName>
        <fullName evidence="9">Uncharacterized protein</fullName>
    </submittedName>
</protein>
<accession>A0ABM1ZBY9</accession>
<dbReference type="CDD" id="cd22249">
    <property type="entry name" value="UDM1_RNF168_RNF169-like"/>
    <property type="match status" value="1"/>
</dbReference>
<dbReference type="PANTHER" id="PTHR47331">
    <property type="entry name" value="PHD-TYPE DOMAIN-CONTAINING PROTEIN"/>
    <property type="match status" value="1"/>
</dbReference>
<feature type="region of interest" description="Disordered" evidence="6">
    <location>
        <begin position="233"/>
        <end position="260"/>
    </location>
</feature>
<feature type="region of interest" description="Disordered" evidence="6">
    <location>
        <begin position="1"/>
        <end position="42"/>
    </location>
</feature>
<dbReference type="InterPro" id="IPR001965">
    <property type="entry name" value="Znf_PHD"/>
</dbReference>
<evidence type="ECO:0000256" key="4">
    <source>
        <dbReference type="PROSITE-ProRule" id="PRU00146"/>
    </source>
</evidence>
<dbReference type="SUPFAM" id="SSF57903">
    <property type="entry name" value="FYVE/PHD zinc finger"/>
    <property type="match status" value="1"/>
</dbReference>
<dbReference type="SUPFAM" id="SSF53098">
    <property type="entry name" value="Ribonuclease H-like"/>
    <property type="match status" value="1"/>
</dbReference>
<evidence type="ECO:0000256" key="5">
    <source>
        <dbReference type="SAM" id="Coils"/>
    </source>
</evidence>
<dbReference type="EnsemblMetazoa" id="AALFPA23_017037.R24863">
    <property type="protein sequence ID" value="AALFPA23_017037.P24863"/>
    <property type="gene ID" value="AALFPA23_017037"/>
</dbReference>
<reference evidence="9" key="2">
    <citation type="submission" date="2025-05" db="UniProtKB">
        <authorList>
            <consortium name="EnsemblMetazoa"/>
        </authorList>
    </citation>
    <scope>IDENTIFICATION</scope>
    <source>
        <strain evidence="9">Foshan</strain>
    </source>
</reference>
<dbReference type="PROSITE" id="PS50016">
    <property type="entry name" value="ZF_PHD_2"/>
    <property type="match status" value="1"/>
</dbReference>
<dbReference type="InterPro" id="IPR008042">
    <property type="entry name" value="Retrotrans_Pao"/>
</dbReference>
<dbReference type="PROSITE" id="PS01359">
    <property type="entry name" value="ZF_PHD_1"/>
    <property type="match status" value="1"/>
</dbReference>
<dbReference type="InterPro" id="IPR013083">
    <property type="entry name" value="Znf_RING/FYVE/PHD"/>
</dbReference>
<dbReference type="Pfam" id="PF05380">
    <property type="entry name" value="Peptidase_A17"/>
    <property type="match status" value="1"/>
</dbReference>
<dbReference type="GeneID" id="134291538"/>
<feature type="domain" description="PHD-type" evidence="7">
    <location>
        <begin position="54"/>
        <end position="105"/>
    </location>
</feature>
<proteinExistence type="predicted"/>
<dbReference type="Proteomes" id="UP000069940">
    <property type="component" value="Unassembled WGS sequence"/>
</dbReference>
<evidence type="ECO:0000259" key="8">
    <source>
        <dbReference type="PROSITE" id="PS50994"/>
    </source>
</evidence>
<feature type="coiled-coil region" evidence="5">
    <location>
        <begin position="118"/>
        <end position="170"/>
    </location>
</feature>
<keyword evidence="10" id="KW-1185">Reference proteome</keyword>
<keyword evidence="3" id="KW-0862">Zinc</keyword>
<dbReference type="SMART" id="SM00249">
    <property type="entry name" value="PHD"/>
    <property type="match status" value="1"/>
</dbReference>
<evidence type="ECO:0000256" key="2">
    <source>
        <dbReference type="ARBA" id="ARBA00022771"/>
    </source>
</evidence>
<dbReference type="Gene3D" id="3.30.420.10">
    <property type="entry name" value="Ribonuclease H-like superfamily/Ribonuclease H"/>
    <property type="match status" value="1"/>
</dbReference>
<dbReference type="InterPro" id="IPR012337">
    <property type="entry name" value="RNaseH-like_sf"/>
</dbReference>
<dbReference type="Pfam" id="PF18701">
    <property type="entry name" value="DUF5641"/>
    <property type="match status" value="1"/>
</dbReference>
<evidence type="ECO:0000313" key="10">
    <source>
        <dbReference type="Proteomes" id="UP000069940"/>
    </source>
</evidence>
<evidence type="ECO:0000256" key="3">
    <source>
        <dbReference type="ARBA" id="ARBA00022833"/>
    </source>
</evidence>
<feature type="domain" description="Integrase catalytic" evidence="8">
    <location>
        <begin position="1919"/>
        <end position="2108"/>
    </location>
</feature>